<dbReference type="SUPFAM" id="SSF82171">
    <property type="entry name" value="DPP6 N-terminal domain-like"/>
    <property type="match status" value="1"/>
</dbReference>
<dbReference type="Pfam" id="PF00326">
    <property type="entry name" value="Peptidase_S9"/>
    <property type="match status" value="1"/>
</dbReference>
<dbReference type="SUPFAM" id="SSF53474">
    <property type="entry name" value="alpha/beta-Hydrolases"/>
    <property type="match status" value="1"/>
</dbReference>
<dbReference type="GO" id="GO:0006508">
    <property type="term" value="P:proteolysis"/>
    <property type="evidence" value="ECO:0007669"/>
    <property type="project" value="InterPro"/>
</dbReference>
<dbReference type="PANTHER" id="PTHR42776">
    <property type="entry name" value="SERINE PEPTIDASE S9 FAMILY MEMBER"/>
    <property type="match status" value="1"/>
</dbReference>
<evidence type="ECO:0000313" key="6">
    <source>
        <dbReference type="Proteomes" id="UP000199103"/>
    </source>
</evidence>
<keyword evidence="2" id="KW-0720">Serine protease</keyword>
<keyword evidence="6" id="KW-1185">Reference proteome</keyword>
<feature type="compositionally biased region" description="Gly residues" evidence="3">
    <location>
        <begin position="140"/>
        <end position="154"/>
    </location>
</feature>
<name>A0A1H1RHC5_9ACTN</name>
<feature type="region of interest" description="Disordered" evidence="3">
    <location>
        <begin position="134"/>
        <end position="156"/>
    </location>
</feature>
<dbReference type="Gene3D" id="2.120.10.30">
    <property type="entry name" value="TolB, C-terminal domain"/>
    <property type="match status" value="2"/>
</dbReference>
<dbReference type="RefSeq" id="WP_091522764.1">
    <property type="nucleotide sequence ID" value="NZ_LT629772.1"/>
</dbReference>
<dbReference type="GO" id="GO:0004177">
    <property type="term" value="F:aminopeptidase activity"/>
    <property type="evidence" value="ECO:0007669"/>
    <property type="project" value="UniProtKB-KW"/>
</dbReference>
<dbReference type="InterPro" id="IPR011042">
    <property type="entry name" value="6-blade_b-propeller_TolB-like"/>
</dbReference>
<dbReference type="STRING" id="630515.SAMN04489812_1647"/>
<dbReference type="OrthoDB" id="3325701at2"/>
<dbReference type="EMBL" id="LT629772">
    <property type="protein sequence ID" value="SDS35053.1"/>
    <property type="molecule type" value="Genomic_DNA"/>
</dbReference>
<dbReference type="InterPro" id="IPR001375">
    <property type="entry name" value="Peptidase_S9_cat"/>
</dbReference>
<dbReference type="Gene3D" id="3.40.50.1820">
    <property type="entry name" value="alpha/beta hydrolase"/>
    <property type="match status" value="1"/>
</dbReference>
<reference evidence="5 6" key="1">
    <citation type="submission" date="2016-10" db="EMBL/GenBank/DDBJ databases">
        <authorList>
            <person name="de Groot N.N."/>
        </authorList>
    </citation>
    <scope>NUCLEOTIDE SEQUENCE [LARGE SCALE GENOMIC DNA]</scope>
    <source>
        <strain evidence="5 6">DSM 21800</strain>
    </source>
</reference>
<evidence type="ECO:0000313" key="5">
    <source>
        <dbReference type="EMBL" id="SDS35053.1"/>
    </source>
</evidence>
<gene>
    <name evidence="5" type="ORF">SAMN04489812_1647</name>
</gene>
<evidence type="ECO:0000256" key="3">
    <source>
        <dbReference type="SAM" id="MobiDB-lite"/>
    </source>
</evidence>
<protein>
    <submittedName>
        <fullName evidence="5">Dipeptidyl aminopeptidase/acylaminoacyl peptidase</fullName>
    </submittedName>
</protein>
<evidence type="ECO:0000256" key="1">
    <source>
        <dbReference type="ARBA" id="ARBA00022801"/>
    </source>
</evidence>
<dbReference type="GO" id="GO:0004252">
    <property type="term" value="F:serine-type endopeptidase activity"/>
    <property type="evidence" value="ECO:0007669"/>
    <property type="project" value="TreeGrafter"/>
</dbReference>
<dbReference type="Proteomes" id="UP000199103">
    <property type="component" value="Chromosome I"/>
</dbReference>
<keyword evidence="5" id="KW-0645">Protease</keyword>
<dbReference type="AlphaFoldDB" id="A0A1H1RHC5"/>
<evidence type="ECO:0000256" key="2">
    <source>
        <dbReference type="ARBA" id="ARBA00022825"/>
    </source>
</evidence>
<evidence type="ECO:0000259" key="4">
    <source>
        <dbReference type="Pfam" id="PF00326"/>
    </source>
</evidence>
<proteinExistence type="predicted"/>
<dbReference type="Pfam" id="PF07676">
    <property type="entry name" value="PD40"/>
    <property type="match status" value="3"/>
</dbReference>
<keyword evidence="5" id="KW-0031">Aminopeptidase</keyword>
<dbReference type="PANTHER" id="PTHR42776:SF4">
    <property type="entry name" value="ACYLAMINO-ACID-RELEASING ENZYME"/>
    <property type="match status" value="1"/>
</dbReference>
<dbReference type="InterPro" id="IPR029058">
    <property type="entry name" value="AB_hydrolase_fold"/>
</dbReference>
<feature type="domain" description="Peptidase S9 prolyl oligopeptidase catalytic" evidence="4">
    <location>
        <begin position="462"/>
        <end position="666"/>
    </location>
</feature>
<dbReference type="InterPro" id="IPR011659">
    <property type="entry name" value="WD40"/>
</dbReference>
<organism evidence="5 6">
    <name type="scientific">Microlunatus soli</name>
    <dbReference type="NCBI Taxonomy" id="630515"/>
    <lineage>
        <taxon>Bacteria</taxon>
        <taxon>Bacillati</taxon>
        <taxon>Actinomycetota</taxon>
        <taxon>Actinomycetes</taxon>
        <taxon>Propionibacteriales</taxon>
        <taxon>Propionibacteriaceae</taxon>
        <taxon>Microlunatus</taxon>
    </lineage>
</organism>
<sequence>MEAAPDTGWIDTLYRIEIPTGPTINPDGTIAVYVRQRSDRTSDSITGRLHAVGPELADRPITDGPYDSAPVCSPDGSTIAFLRKIDDVPQLCTVAVTGGEVSVLTDRALGAGPPVWTPDGSMIVFVAQTRAEADVETGDDGAGAGETGSGGAGVGEAESAPIVADDLLFKADGIGRFGTRRQHLHAVELDSRTVRQLTAGDWHAGQPAVSPSGTMIAFTARLDAGSDRAMTSSAYRIPVSGGVPTRIGTSRHVSGPLLWLEDNSGVVAVGRQDAEIGNARLLTLRLDGAPDRDLTGHLDRNIMPGGSAAYPGAPPALTSTGEIAFCIRDRGWTHLYRMPVGGGRAQPVVAGDQQRVDAVAVAAAAPVAAVIITDDASYGEVAFVRLDEPSLRIATSISADLLDDRRPLAQQQREFMISDGRRVHGWLLRAPNTNGPAPLLLDVHGGPHNAWTGVADATHLYQQELARRGWNVLTLNPRGSDGYGEDFLRAVVGGWGVADQADFLEPIDRLISEGLVDEDRVAITGYSYGGFTSCHLTAHTDRFAAAVAGGLVCDLNAQLGASDLGVELTRAFGRTDPVTEQHDLAAGSPITAVGQVSTPTLVLHGEQDHRCPVNQGERWFGALRLQQVPTRLVVYPGAAHGFLINGRPSHRVDYGRRLLDWLDRYVPTLP</sequence>
<keyword evidence="1" id="KW-0378">Hydrolase</keyword>
<accession>A0A1H1RHC5</accession>